<name>Q92W09_RHIME</name>
<geneLocation type="plasmid" evidence="1 2">
    <name>pSymB</name>
</geneLocation>
<keyword evidence="1" id="KW-0614">Plasmid</keyword>
<dbReference type="KEGG" id="sme:SM_b20559"/>
<sequence>MFTVAIGWQAEHPPSLVPTGVPMRILFLMLMAVTLPLPAAAEGGHVHHSPYAGQELREMKSLSADDLAELESGGGWGLAKAAELNGIPGPSHVLKMRADLALSADQETSTQRIFEKMREDAVIEGKRLIAGELALEIAFREGSINKANLRAQLRAVETIRANLRYIHLTAHLEMMRVLTEAQVKQYSELRGYAR</sequence>
<evidence type="ECO:0000313" key="2">
    <source>
        <dbReference type="Proteomes" id="UP000001976"/>
    </source>
</evidence>
<protein>
    <recommendedName>
        <fullName evidence="3">Periplasmic heavy metal sensor</fullName>
    </recommendedName>
</protein>
<proteinExistence type="predicted"/>
<accession>Q92W09</accession>
<evidence type="ECO:0008006" key="3">
    <source>
        <dbReference type="Google" id="ProtNLM"/>
    </source>
</evidence>
<dbReference type="eggNOG" id="COG3678">
    <property type="taxonomic scope" value="Bacteria"/>
</dbReference>
<reference evidence="1 2" key="1">
    <citation type="journal article" date="2001" name="Proc. Natl. Acad. Sci. U.S.A.">
        <title>The complete sequence of the 1,683-kb pSymB megaplasmid from the N2-fixing endosymbiont Sinorhizobium meliloti.</title>
        <authorList>
            <person name="Finan T.M."/>
            <person name="Weidner S."/>
            <person name="Wong K."/>
            <person name="Buhrmester J."/>
            <person name="Chain P."/>
            <person name="Vorholter F.J."/>
            <person name="Hernandez-Lucas I."/>
            <person name="Becker A."/>
            <person name="Cowie A."/>
            <person name="Gouzy J."/>
            <person name="Golding B."/>
            <person name="Puhler A."/>
        </authorList>
    </citation>
    <scope>NUCLEOTIDE SEQUENCE [LARGE SCALE GENOMIC DNA]</scope>
    <source>
        <strain evidence="1 2">1021</strain>
        <plasmid evidence="2">Plasmid pSymB</plasmid>
    </source>
</reference>
<dbReference type="Proteomes" id="UP000001976">
    <property type="component" value="Plasmid pSymB"/>
</dbReference>
<evidence type="ECO:0000313" key="1">
    <source>
        <dbReference type="EMBL" id="CAC48938.2"/>
    </source>
</evidence>
<dbReference type="EMBL" id="AL591985">
    <property type="protein sequence ID" value="CAC48938.2"/>
    <property type="molecule type" value="Genomic_DNA"/>
</dbReference>
<dbReference type="HOGENOM" id="CLU_108466_0_0_5"/>
<reference evidence="2" key="2">
    <citation type="journal article" date="2001" name="Science">
        <title>The composite genome of the legume symbiont Sinorhizobium meliloti.</title>
        <authorList>
            <person name="Galibert F."/>
            <person name="Finan T.M."/>
            <person name="Long S.R."/>
            <person name="Puehler A."/>
            <person name="Abola P."/>
            <person name="Ampe F."/>
            <person name="Barloy-Hubler F."/>
            <person name="Barnett M.J."/>
            <person name="Becker A."/>
            <person name="Boistard P."/>
            <person name="Bothe G."/>
            <person name="Boutry M."/>
            <person name="Bowser L."/>
            <person name="Buhrmester J."/>
            <person name="Cadieu E."/>
            <person name="Capela D."/>
            <person name="Chain P."/>
            <person name="Cowie A."/>
            <person name="Davis R.W."/>
            <person name="Dreano S."/>
            <person name="Federspiel N.A."/>
            <person name="Fisher R.F."/>
            <person name="Gloux S."/>
            <person name="Godrie T."/>
            <person name="Goffeau A."/>
            <person name="Golding B."/>
            <person name="Gouzy J."/>
            <person name="Gurjal M."/>
            <person name="Hernandez-Lucas I."/>
            <person name="Hong A."/>
            <person name="Huizar L."/>
            <person name="Hyman R.W."/>
            <person name="Jones T."/>
            <person name="Kahn D."/>
            <person name="Kahn M.L."/>
            <person name="Kalman S."/>
            <person name="Keating D.H."/>
            <person name="Kiss E."/>
            <person name="Komp C."/>
            <person name="Lelaure V."/>
            <person name="Masuy D."/>
            <person name="Palm C."/>
            <person name="Peck M.C."/>
            <person name="Pohl T.M."/>
            <person name="Portetelle D."/>
            <person name="Purnelle B."/>
            <person name="Ramsperger U."/>
            <person name="Surzycki R."/>
            <person name="Thebault P."/>
            <person name="Vandenbol M."/>
            <person name="Vorhoelter F.J."/>
            <person name="Weidner S."/>
            <person name="Wells D.H."/>
            <person name="Wong K."/>
            <person name="Yeh K.-C."/>
            <person name="Batut J."/>
        </authorList>
    </citation>
    <scope>NUCLEOTIDE SEQUENCE [LARGE SCALE GENOMIC DNA]</scope>
    <source>
        <strain evidence="2">1021</strain>
        <plasmid evidence="2">Plasmid pSymB</plasmid>
    </source>
</reference>
<dbReference type="EnsemblBacteria" id="CAC48938">
    <property type="protein sequence ID" value="CAC48938"/>
    <property type="gene ID" value="SM_b20559"/>
</dbReference>
<gene>
    <name evidence="1" type="ORF">SM_b20559</name>
</gene>
<dbReference type="Gene3D" id="1.20.120.1490">
    <property type="match status" value="1"/>
</dbReference>
<keyword evidence="2" id="KW-1185">Reference proteome</keyword>
<dbReference type="OrthoDB" id="7353511at2"/>
<dbReference type="AlphaFoldDB" id="Q92W09"/>
<dbReference type="PATRIC" id="fig|266834.11.peg.5473"/>
<organism evidence="1 2">
    <name type="scientific">Rhizobium meliloti (strain 1021)</name>
    <name type="common">Ensifer meliloti</name>
    <name type="synonym">Sinorhizobium meliloti</name>
    <dbReference type="NCBI Taxonomy" id="266834"/>
    <lineage>
        <taxon>Bacteria</taxon>
        <taxon>Pseudomonadati</taxon>
        <taxon>Pseudomonadota</taxon>
        <taxon>Alphaproteobacteria</taxon>
        <taxon>Hyphomicrobiales</taxon>
        <taxon>Rhizobiaceae</taxon>
        <taxon>Sinorhizobium/Ensifer group</taxon>
        <taxon>Sinorhizobium</taxon>
    </lineage>
</organism>